<proteinExistence type="predicted"/>
<gene>
    <name evidence="1" type="ORF">C1I98_13720</name>
</gene>
<name>A0A2W2GX18_9ACTN</name>
<dbReference type="AlphaFoldDB" id="A0A2W2GX18"/>
<dbReference type="InterPro" id="IPR054632">
    <property type="entry name" value="Aroma_sacti_dom"/>
</dbReference>
<reference evidence="1 2" key="1">
    <citation type="submission" date="2018-01" db="EMBL/GenBank/DDBJ databases">
        <title>Draft genome sequence of Sphaerisporangium sp. 7K107.</title>
        <authorList>
            <person name="Sahin N."/>
            <person name="Saygin H."/>
            <person name="Ay H."/>
        </authorList>
    </citation>
    <scope>NUCLEOTIDE SEQUENCE [LARGE SCALE GENOMIC DNA]</scope>
    <source>
        <strain evidence="1 2">7K107</strain>
    </source>
</reference>
<dbReference type="EMBL" id="POUA01000089">
    <property type="protein sequence ID" value="PZG47079.1"/>
    <property type="molecule type" value="Genomic_DNA"/>
</dbReference>
<keyword evidence="2" id="KW-1185">Reference proteome</keyword>
<dbReference type="NCBIfam" id="NF045560">
    <property type="entry name" value="aroma_sacti_dom"/>
    <property type="match status" value="1"/>
</dbReference>
<comment type="caution">
    <text evidence="1">The sequence shown here is derived from an EMBL/GenBank/DDBJ whole genome shotgun (WGS) entry which is preliminary data.</text>
</comment>
<evidence type="ECO:0000313" key="2">
    <source>
        <dbReference type="Proteomes" id="UP000248544"/>
    </source>
</evidence>
<organism evidence="1 2">
    <name type="scientific">Spongiactinospora gelatinilytica</name>
    <dbReference type="NCBI Taxonomy" id="2666298"/>
    <lineage>
        <taxon>Bacteria</taxon>
        <taxon>Bacillati</taxon>
        <taxon>Actinomycetota</taxon>
        <taxon>Actinomycetes</taxon>
        <taxon>Streptosporangiales</taxon>
        <taxon>Streptosporangiaceae</taxon>
        <taxon>Spongiactinospora</taxon>
    </lineage>
</organism>
<accession>A0A2W2GX18</accession>
<dbReference type="NCBIfam" id="NF045559">
    <property type="entry name" value="sacti_RiPP_CxC"/>
    <property type="match status" value="1"/>
</dbReference>
<dbReference type="RefSeq" id="WP_111167558.1">
    <property type="nucleotide sequence ID" value="NZ_POUA01000089.1"/>
</dbReference>
<evidence type="ECO:0000313" key="1">
    <source>
        <dbReference type="EMBL" id="PZG47079.1"/>
    </source>
</evidence>
<sequence length="86" mass="8996">MAFNPQEALRQAGIISGPLAKEAEQAFATMTQEEVNLLIGLKERFPAQALSAAGWSRPEVEVHGLDVAQACGCGIWSGSGSGKDPV</sequence>
<protein>
    <submittedName>
        <fullName evidence="1">Uncharacterized protein</fullName>
    </submittedName>
</protein>
<dbReference type="Proteomes" id="UP000248544">
    <property type="component" value="Unassembled WGS sequence"/>
</dbReference>